<sequence>MQACALLSFCLTAAAASHAQFEAYVPVSAGQYHAQDVLGQYSYGYFGPLSSKSEARAANGVTVGSYKYIDAEGKEQEVKYTADDVHGFQVAATNLPVAPEARRVIPQPITDTPEVAEAKARHLEALENAKAMAAELPQFYGLAAVPTYIAPASYLYSVAPVAQAVSVGQQAASTPIHEQRNDQLSSDNDKESVEVTAAEPSTKSADQPSENQEPSNEGAAKSGAVHAVKTFAAPTISFKTLQDGAPLVQLPGAFGYSYGISGYSALPLAYSANLLTVPVLKTDFDNHALHEKDSREERTQKN</sequence>
<evidence type="ECO:0000256" key="4">
    <source>
        <dbReference type="SAM" id="SignalP"/>
    </source>
</evidence>
<dbReference type="AlphaFoldDB" id="A0A653C7W6"/>
<feature type="chain" id="PRO_5024906980" description="Cuticle protein 6" evidence="4">
    <location>
        <begin position="20"/>
        <end position="302"/>
    </location>
</feature>
<gene>
    <name evidence="5" type="ORF">CALMAC_LOCUS6960</name>
</gene>
<evidence type="ECO:0000256" key="1">
    <source>
        <dbReference type="ARBA" id="ARBA00022460"/>
    </source>
</evidence>
<feature type="signal peptide" evidence="4">
    <location>
        <begin position="1"/>
        <end position="19"/>
    </location>
</feature>
<keyword evidence="4" id="KW-0732">Signal</keyword>
<organism evidence="5 6">
    <name type="scientific">Callosobruchus maculatus</name>
    <name type="common">Southern cowpea weevil</name>
    <name type="synonym">Pulse bruchid</name>
    <dbReference type="NCBI Taxonomy" id="64391"/>
    <lineage>
        <taxon>Eukaryota</taxon>
        <taxon>Metazoa</taxon>
        <taxon>Ecdysozoa</taxon>
        <taxon>Arthropoda</taxon>
        <taxon>Hexapoda</taxon>
        <taxon>Insecta</taxon>
        <taxon>Pterygota</taxon>
        <taxon>Neoptera</taxon>
        <taxon>Endopterygota</taxon>
        <taxon>Coleoptera</taxon>
        <taxon>Polyphaga</taxon>
        <taxon>Cucujiformia</taxon>
        <taxon>Chrysomeloidea</taxon>
        <taxon>Chrysomelidae</taxon>
        <taxon>Bruchinae</taxon>
        <taxon>Bruchini</taxon>
        <taxon>Callosobruchus</taxon>
    </lineage>
</organism>
<dbReference type="GO" id="GO:0062129">
    <property type="term" value="C:chitin-based extracellular matrix"/>
    <property type="evidence" value="ECO:0007669"/>
    <property type="project" value="TreeGrafter"/>
</dbReference>
<dbReference type="OrthoDB" id="6515429at2759"/>
<protein>
    <recommendedName>
        <fullName evidence="7">Cuticle protein 6</fullName>
    </recommendedName>
</protein>
<dbReference type="InterPro" id="IPR000618">
    <property type="entry name" value="Insect_cuticle"/>
</dbReference>
<keyword evidence="6" id="KW-1185">Reference proteome</keyword>
<evidence type="ECO:0000256" key="2">
    <source>
        <dbReference type="PROSITE-ProRule" id="PRU00497"/>
    </source>
</evidence>
<proteinExistence type="predicted"/>
<dbReference type="InterPro" id="IPR050468">
    <property type="entry name" value="Cuticle_Struct_Prot"/>
</dbReference>
<feature type="compositionally biased region" description="Polar residues" evidence="3">
    <location>
        <begin position="199"/>
        <end position="215"/>
    </location>
</feature>
<name>A0A653C7W6_CALMS</name>
<keyword evidence="1 2" id="KW-0193">Cuticle</keyword>
<evidence type="ECO:0000313" key="6">
    <source>
        <dbReference type="Proteomes" id="UP000410492"/>
    </source>
</evidence>
<dbReference type="Proteomes" id="UP000410492">
    <property type="component" value="Unassembled WGS sequence"/>
</dbReference>
<accession>A0A653C7W6</accession>
<evidence type="ECO:0008006" key="7">
    <source>
        <dbReference type="Google" id="ProtNLM"/>
    </source>
</evidence>
<dbReference type="PROSITE" id="PS51155">
    <property type="entry name" value="CHIT_BIND_RR_2"/>
    <property type="match status" value="1"/>
</dbReference>
<dbReference type="GO" id="GO:0008010">
    <property type="term" value="F:structural constituent of chitin-based larval cuticle"/>
    <property type="evidence" value="ECO:0007669"/>
    <property type="project" value="TreeGrafter"/>
</dbReference>
<evidence type="ECO:0000256" key="3">
    <source>
        <dbReference type="SAM" id="MobiDB-lite"/>
    </source>
</evidence>
<dbReference type="Pfam" id="PF00379">
    <property type="entry name" value="Chitin_bind_4"/>
    <property type="match status" value="1"/>
</dbReference>
<dbReference type="PANTHER" id="PTHR10380">
    <property type="entry name" value="CUTICLE PROTEIN"/>
    <property type="match status" value="1"/>
</dbReference>
<feature type="compositionally biased region" description="Basic and acidic residues" evidence="3">
    <location>
        <begin position="177"/>
        <end position="193"/>
    </location>
</feature>
<dbReference type="PROSITE" id="PS00233">
    <property type="entry name" value="CHIT_BIND_RR_1"/>
    <property type="match status" value="1"/>
</dbReference>
<reference evidence="5 6" key="1">
    <citation type="submission" date="2019-01" db="EMBL/GenBank/DDBJ databases">
        <authorList>
            <person name="Sayadi A."/>
        </authorList>
    </citation>
    <scope>NUCLEOTIDE SEQUENCE [LARGE SCALE GENOMIC DNA]</scope>
</reference>
<dbReference type="PANTHER" id="PTHR10380:SF196">
    <property type="entry name" value="CUTICULAR PROTEIN 72EA"/>
    <property type="match status" value="1"/>
</dbReference>
<dbReference type="EMBL" id="CAACVG010007167">
    <property type="protein sequence ID" value="VEN43997.1"/>
    <property type="molecule type" value="Genomic_DNA"/>
</dbReference>
<evidence type="ECO:0000313" key="5">
    <source>
        <dbReference type="EMBL" id="VEN43997.1"/>
    </source>
</evidence>
<dbReference type="InterPro" id="IPR031311">
    <property type="entry name" value="CHIT_BIND_RR_consensus"/>
</dbReference>
<feature type="region of interest" description="Disordered" evidence="3">
    <location>
        <begin position="173"/>
        <end position="223"/>
    </location>
</feature>